<dbReference type="PROSITE" id="PS51529">
    <property type="entry name" value="CYSTATIN_FETUIN_A"/>
    <property type="match status" value="1"/>
</dbReference>
<keyword evidence="2" id="KW-0964">Secreted</keyword>
<dbReference type="SUPFAM" id="SSF54403">
    <property type="entry name" value="Cystatin/monellin"/>
    <property type="match status" value="1"/>
</dbReference>
<feature type="chain" id="PRO_5034985551" evidence="7">
    <location>
        <begin position="19"/>
        <end position="300"/>
    </location>
</feature>
<comment type="subcellular location">
    <subcellularLocation>
        <location evidence="1">Secreted</location>
    </subcellularLocation>
</comment>
<sequence>MRSLQALVLLGLTLGCVAHAVVLSQARLPDCDSDEAEQAATVALYHINHNAVHGYKHALNQIDNIRVLPRRPFGELILLELKLVETECHVVSPVPAENCTVRALQSHAVEADCDVRMLRVQDDYKVTAVKCHSSPDSVEDLAKICPDCPVLAPLSNPDIVATAEKALADFNAGNAPVFYKLLEISRGMFVVSPAAPPCPARHSACWCGPERAVQGRASNKQKRDRFQEDRRNPILEYLGQLYIQDSGSLCRLPNGMQCSESGLGVRCWPGENLGSPDSVLHSLRPKSTPHGVLIWPYRRH</sequence>
<dbReference type="AlphaFoldDB" id="A0A8D2L7H9"/>
<dbReference type="PANTHER" id="PTHR13814">
    <property type="entry name" value="FETUIN"/>
    <property type="match status" value="1"/>
</dbReference>
<name>A0A8D2L7H9_VARKO</name>
<dbReference type="Gene3D" id="3.10.450.10">
    <property type="match status" value="1"/>
</dbReference>
<protein>
    <submittedName>
        <fullName evidence="9">Alpha 2-HS glycoprotein</fullName>
    </submittedName>
</protein>
<reference evidence="9" key="2">
    <citation type="submission" date="2025-09" db="UniProtKB">
        <authorList>
            <consortium name="Ensembl"/>
        </authorList>
    </citation>
    <scope>IDENTIFICATION</scope>
</reference>
<dbReference type="GO" id="GO:0004869">
    <property type="term" value="F:cysteine-type endopeptidase inhibitor activity"/>
    <property type="evidence" value="ECO:0007669"/>
    <property type="project" value="InterPro"/>
</dbReference>
<evidence type="ECO:0000313" key="9">
    <source>
        <dbReference type="Ensembl" id="ENSVKKP00000018011.1"/>
    </source>
</evidence>
<feature type="domain" description="Cystatin fetuin-A-type" evidence="8">
    <location>
        <begin position="26"/>
        <end position="132"/>
    </location>
</feature>
<feature type="signal peptide" evidence="7">
    <location>
        <begin position="1"/>
        <end position="18"/>
    </location>
</feature>
<dbReference type="Ensembl" id="ENSVKKT00000018467.1">
    <property type="protein sequence ID" value="ENSVKKP00000018011.1"/>
    <property type="gene ID" value="ENSVKKG00000012302.1"/>
</dbReference>
<dbReference type="InterPro" id="IPR046350">
    <property type="entry name" value="Cystatin_sf"/>
</dbReference>
<dbReference type="InterPro" id="IPR025760">
    <property type="entry name" value="Cystatin_Fetuin_A"/>
</dbReference>
<keyword evidence="10" id="KW-1185">Reference proteome</keyword>
<dbReference type="PANTHER" id="PTHR13814:SF6">
    <property type="entry name" value="ALPHA-2-HS-GLYCOPROTEIN"/>
    <property type="match status" value="1"/>
</dbReference>
<organism evidence="9 10">
    <name type="scientific">Varanus komodoensis</name>
    <name type="common">Komodo dragon</name>
    <dbReference type="NCBI Taxonomy" id="61221"/>
    <lineage>
        <taxon>Eukaryota</taxon>
        <taxon>Metazoa</taxon>
        <taxon>Chordata</taxon>
        <taxon>Craniata</taxon>
        <taxon>Vertebrata</taxon>
        <taxon>Euteleostomi</taxon>
        <taxon>Lepidosauria</taxon>
        <taxon>Squamata</taxon>
        <taxon>Bifurcata</taxon>
        <taxon>Unidentata</taxon>
        <taxon>Episquamata</taxon>
        <taxon>Toxicofera</taxon>
        <taxon>Anguimorpha</taxon>
        <taxon>Paleoanguimorpha</taxon>
        <taxon>Varanoidea</taxon>
        <taxon>Varanidae</taxon>
        <taxon>Varanus</taxon>
    </lineage>
</organism>
<evidence type="ECO:0000256" key="4">
    <source>
        <dbReference type="ARBA" id="ARBA00022737"/>
    </source>
</evidence>
<keyword evidence="4" id="KW-0677">Repeat</keyword>
<keyword evidence="5" id="KW-1015">Disulfide bond</keyword>
<keyword evidence="6" id="KW-0325">Glycoprotein</keyword>
<keyword evidence="3 7" id="KW-0732">Signal</keyword>
<dbReference type="PROSITE" id="PS51257">
    <property type="entry name" value="PROKAR_LIPOPROTEIN"/>
    <property type="match status" value="1"/>
</dbReference>
<dbReference type="GO" id="GO:0072562">
    <property type="term" value="C:blood microparticle"/>
    <property type="evidence" value="ECO:0007669"/>
    <property type="project" value="TreeGrafter"/>
</dbReference>
<dbReference type="GO" id="GO:0031012">
    <property type="term" value="C:extracellular matrix"/>
    <property type="evidence" value="ECO:0007669"/>
    <property type="project" value="TreeGrafter"/>
</dbReference>
<dbReference type="InterPro" id="IPR050735">
    <property type="entry name" value="Kininogen_Fetuin_HRG"/>
</dbReference>
<evidence type="ECO:0000313" key="10">
    <source>
        <dbReference type="Proteomes" id="UP000694545"/>
    </source>
</evidence>
<evidence type="ECO:0000256" key="3">
    <source>
        <dbReference type="ARBA" id="ARBA00022729"/>
    </source>
</evidence>
<dbReference type="SMART" id="SM00043">
    <property type="entry name" value="CY"/>
    <property type="match status" value="1"/>
</dbReference>
<evidence type="ECO:0000256" key="7">
    <source>
        <dbReference type="SAM" id="SignalP"/>
    </source>
</evidence>
<evidence type="ECO:0000256" key="1">
    <source>
        <dbReference type="ARBA" id="ARBA00004613"/>
    </source>
</evidence>
<dbReference type="Proteomes" id="UP000694545">
    <property type="component" value="Unplaced"/>
</dbReference>
<evidence type="ECO:0000256" key="6">
    <source>
        <dbReference type="ARBA" id="ARBA00023180"/>
    </source>
</evidence>
<accession>A0A8D2L7H9</accession>
<dbReference type="InterPro" id="IPR000010">
    <property type="entry name" value="Cystatin_dom"/>
</dbReference>
<evidence type="ECO:0000256" key="5">
    <source>
        <dbReference type="ARBA" id="ARBA00023157"/>
    </source>
</evidence>
<evidence type="ECO:0000259" key="8">
    <source>
        <dbReference type="PROSITE" id="PS51529"/>
    </source>
</evidence>
<proteinExistence type="predicted"/>
<evidence type="ECO:0000256" key="2">
    <source>
        <dbReference type="ARBA" id="ARBA00022525"/>
    </source>
</evidence>
<reference evidence="9" key="1">
    <citation type="submission" date="2025-08" db="UniProtKB">
        <authorList>
            <consortium name="Ensembl"/>
        </authorList>
    </citation>
    <scope>IDENTIFICATION</scope>
</reference>